<comment type="caution">
    <text evidence="2">The sequence shown here is derived from an EMBL/GenBank/DDBJ whole genome shotgun (WGS) entry which is preliminary data.</text>
</comment>
<feature type="region of interest" description="Disordered" evidence="1">
    <location>
        <begin position="52"/>
        <end position="209"/>
    </location>
</feature>
<name>A0A5B7E1P1_PORTR</name>
<feature type="compositionally biased region" description="Acidic residues" evidence="1">
    <location>
        <begin position="133"/>
        <end position="145"/>
    </location>
</feature>
<reference evidence="2 3" key="1">
    <citation type="submission" date="2019-05" db="EMBL/GenBank/DDBJ databases">
        <title>Another draft genome of Portunus trituberculatus and its Hox gene families provides insights of decapod evolution.</title>
        <authorList>
            <person name="Jeong J.-H."/>
            <person name="Song I."/>
            <person name="Kim S."/>
            <person name="Choi T."/>
            <person name="Kim D."/>
            <person name="Ryu S."/>
            <person name="Kim W."/>
        </authorList>
    </citation>
    <scope>NUCLEOTIDE SEQUENCE [LARGE SCALE GENOMIC DNA]</scope>
    <source>
        <tissue evidence="2">Muscle</tissue>
    </source>
</reference>
<dbReference type="OrthoDB" id="203339at2759"/>
<evidence type="ECO:0000313" key="3">
    <source>
        <dbReference type="Proteomes" id="UP000324222"/>
    </source>
</evidence>
<feature type="compositionally biased region" description="Low complexity" evidence="1">
    <location>
        <begin position="84"/>
        <end position="100"/>
    </location>
</feature>
<dbReference type="EMBL" id="VSRR010001829">
    <property type="protein sequence ID" value="MPC27942.1"/>
    <property type="molecule type" value="Genomic_DNA"/>
</dbReference>
<organism evidence="2 3">
    <name type="scientific">Portunus trituberculatus</name>
    <name type="common">Swimming crab</name>
    <name type="synonym">Neptunus trituberculatus</name>
    <dbReference type="NCBI Taxonomy" id="210409"/>
    <lineage>
        <taxon>Eukaryota</taxon>
        <taxon>Metazoa</taxon>
        <taxon>Ecdysozoa</taxon>
        <taxon>Arthropoda</taxon>
        <taxon>Crustacea</taxon>
        <taxon>Multicrustacea</taxon>
        <taxon>Malacostraca</taxon>
        <taxon>Eumalacostraca</taxon>
        <taxon>Eucarida</taxon>
        <taxon>Decapoda</taxon>
        <taxon>Pleocyemata</taxon>
        <taxon>Brachyura</taxon>
        <taxon>Eubrachyura</taxon>
        <taxon>Portunoidea</taxon>
        <taxon>Portunidae</taxon>
        <taxon>Portuninae</taxon>
        <taxon>Portunus</taxon>
    </lineage>
</organism>
<evidence type="ECO:0000313" key="2">
    <source>
        <dbReference type="EMBL" id="MPC27942.1"/>
    </source>
</evidence>
<feature type="compositionally biased region" description="Basic and acidic residues" evidence="1">
    <location>
        <begin position="104"/>
        <end position="132"/>
    </location>
</feature>
<sequence>MGVTNARARVLACIFTAKALVGSDHRRQQDLIPTILQHNGLPAIKIPLSALTAPNRPNRSRSRRVQPGTEATPNIHPEATGKPAASLAAASTTLVQAAAAEVKPTGDRPGTREETHDNLDGREDQGAAKEGHGEEDEDVEDEDVDILGSGSEREAGSPQPSMPDRRFAPQPPSSEQEEEDDKGWVTKEKRRRKSPDSQLVLPNDEQTHIPAVELRHSPTITQLRKEGRTGIVHNFVLNGLYIHEEDRFVGNIRGYNRRGAYTSHRSPEEVTSETSRE</sequence>
<protein>
    <submittedName>
        <fullName evidence="2">Uncharacterized protein</fullName>
    </submittedName>
</protein>
<keyword evidence="3" id="KW-1185">Reference proteome</keyword>
<proteinExistence type="predicted"/>
<evidence type="ECO:0000256" key="1">
    <source>
        <dbReference type="SAM" id="MobiDB-lite"/>
    </source>
</evidence>
<gene>
    <name evidence="2" type="ORF">E2C01_021133</name>
</gene>
<dbReference type="AlphaFoldDB" id="A0A5B7E1P1"/>
<dbReference type="Proteomes" id="UP000324222">
    <property type="component" value="Unassembled WGS sequence"/>
</dbReference>
<accession>A0A5B7E1P1</accession>
<feature type="region of interest" description="Disordered" evidence="1">
    <location>
        <begin position="258"/>
        <end position="277"/>
    </location>
</feature>